<dbReference type="InterPro" id="IPR052161">
    <property type="entry name" value="Mycobact_Acyl-CoA_DH"/>
</dbReference>
<dbReference type="PANTHER" id="PTHR43292:SF3">
    <property type="entry name" value="ACYL-COA DEHYDROGENASE FADE29"/>
    <property type="match status" value="1"/>
</dbReference>
<feature type="domain" description="Acyl-CoA oxidase/dehydrogenase middle" evidence="8">
    <location>
        <begin position="128"/>
        <end position="220"/>
    </location>
</feature>
<evidence type="ECO:0000256" key="1">
    <source>
        <dbReference type="ARBA" id="ARBA00001974"/>
    </source>
</evidence>
<dbReference type="Pfam" id="PF02770">
    <property type="entry name" value="Acyl-CoA_dh_M"/>
    <property type="match status" value="1"/>
</dbReference>
<dbReference type="InterPro" id="IPR009075">
    <property type="entry name" value="AcylCo_DH/oxidase_C"/>
</dbReference>
<comment type="similarity">
    <text evidence="2 6">Belongs to the acyl-CoA dehydrogenase family.</text>
</comment>
<proteinExistence type="inferred from homology"/>
<dbReference type="Gene3D" id="1.20.140.10">
    <property type="entry name" value="Butyryl-CoA Dehydrogenase, subunit A, domain 3"/>
    <property type="match status" value="1"/>
</dbReference>
<feature type="domain" description="Acyl-CoA dehydrogenase/oxidase C-terminal" evidence="7">
    <location>
        <begin position="234"/>
        <end position="397"/>
    </location>
</feature>
<keyword evidence="11" id="KW-1185">Reference proteome</keyword>
<dbReference type="Proteomes" id="UP000577707">
    <property type="component" value="Unassembled WGS sequence"/>
</dbReference>
<dbReference type="Pfam" id="PF00441">
    <property type="entry name" value="Acyl-CoA_dh_1"/>
    <property type="match status" value="1"/>
</dbReference>
<evidence type="ECO:0000256" key="3">
    <source>
        <dbReference type="ARBA" id="ARBA00022630"/>
    </source>
</evidence>
<feature type="domain" description="Acyl-CoA dehydrogenase/oxidase N-terminal" evidence="9">
    <location>
        <begin position="37"/>
        <end position="123"/>
    </location>
</feature>
<evidence type="ECO:0000259" key="7">
    <source>
        <dbReference type="Pfam" id="PF00441"/>
    </source>
</evidence>
<keyword evidence="4 6" id="KW-0274">FAD</keyword>
<evidence type="ECO:0000313" key="10">
    <source>
        <dbReference type="EMBL" id="MBB3088993.1"/>
    </source>
</evidence>
<dbReference type="SUPFAM" id="SSF47203">
    <property type="entry name" value="Acyl-CoA dehydrogenase C-terminal domain-like"/>
    <property type="match status" value="1"/>
</dbReference>
<evidence type="ECO:0008006" key="12">
    <source>
        <dbReference type="Google" id="ProtNLM"/>
    </source>
</evidence>
<evidence type="ECO:0000256" key="5">
    <source>
        <dbReference type="ARBA" id="ARBA00023002"/>
    </source>
</evidence>
<dbReference type="GO" id="GO:0050660">
    <property type="term" value="F:flavin adenine dinucleotide binding"/>
    <property type="evidence" value="ECO:0007669"/>
    <property type="project" value="InterPro"/>
</dbReference>
<evidence type="ECO:0000259" key="8">
    <source>
        <dbReference type="Pfam" id="PF02770"/>
    </source>
</evidence>
<dbReference type="InterPro" id="IPR009100">
    <property type="entry name" value="AcylCoA_DH/oxidase_NM_dom_sf"/>
</dbReference>
<sequence>MEPFFNPDVQEYQRTLGDFLRSILPDDFAGSGQLELAEFEKFSEDIRRQLYEAGYIAVSYPKEYGGGGLSPEYHVAVAEELTRAGLPLGVGNDVFGLQMFGNTLLAFGTEEQKQRFLPRIISGVDKWCQGYSEPGSGSDLAGAKTTAVQDGDVWRINGQKIWTSLAHKADWIFVLVRTDPDAPKHRGLTLLACPLDQPGVERRPIKQISGEADFNETFFTDAVTGVENTIGKPGDGWKVATALLEFERGGAAATLAVRFDEELDRLTDLARQRGRAGDSAIRERLAWCRARVLAMRLMGYKALTDNLAGRPIGPEAALNKLYWSEYHRVVAELSMDLLGEEALIPTGRRPVIPDGPDAPGAPQDSAGWVTGFLNGRASTIFAGTSEIQRNLLAERVLGMPREPRVPAQ</sequence>
<keyword evidence="5 6" id="KW-0560">Oxidoreductase</keyword>
<evidence type="ECO:0000256" key="6">
    <source>
        <dbReference type="RuleBase" id="RU362125"/>
    </source>
</evidence>
<dbReference type="InterPro" id="IPR036250">
    <property type="entry name" value="AcylCo_DH-like_C"/>
</dbReference>
<dbReference type="AlphaFoldDB" id="A0A7W5A3G8"/>
<evidence type="ECO:0000313" key="11">
    <source>
        <dbReference type="Proteomes" id="UP000577707"/>
    </source>
</evidence>
<dbReference type="GO" id="GO:0005886">
    <property type="term" value="C:plasma membrane"/>
    <property type="evidence" value="ECO:0007669"/>
    <property type="project" value="TreeGrafter"/>
</dbReference>
<evidence type="ECO:0000256" key="2">
    <source>
        <dbReference type="ARBA" id="ARBA00009347"/>
    </source>
</evidence>
<dbReference type="InterPro" id="IPR013786">
    <property type="entry name" value="AcylCoA_DH/ox_N"/>
</dbReference>
<dbReference type="InterPro" id="IPR006091">
    <property type="entry name" value="Acyl-CoA_Oxase/DH_mid-dom"/>
</dbReference>
<dbReference type="PANTHER" id="PTHR43292">
    <property type="entry name" value="ACYL-COA DEHYDROGENASE"/>
    <property type="match status" value="1"/>
</dbReference>
<dbReference type="RefSeq" id="WP_183544636.1">
    <property type="nucleotide sequence ID" value="NZ_BMQT01000002.1"/>
</dbReference>
<gene>
    <name evidence="10" type="ORF">FHS12_001939</name>
</gene>
<dbReference type="InterPro" id="IPR046373">
    <property type="entry name" value="Acyl-CoA_Oxase/DH_mid-dom_sf"/>
</dbReference>
<protein>
    <recommendedName>
        <fullName evidence="12">Acyl-CoA dehydrogenase</fullName>
    </recommendedName>
</protein>
<evidence type="ECO:0000256" key="4">
    <source>
        <dbReference type="ARBA" id="ARBA00022827"/>
    </source>
</evidence>
<organism evidence="10 11">
    <name type="scientific">Nocardioides albus</name>
    <dbReference type="NCBI Taxonomy" id="1841"/>
    <lineage>
        <taxon>Bacteria</taxon>
        <taxon>Bacillati</taxon>
        <taxon>Actinomycetota</taxon>
        <taxon>Actinomycetes</taxon>
        <taxon>Propionibacteriales</taxon>
        <taxon>Nocardioidaceae</taxon>
        <taxon>Nocardioides</taxon>
    </lineage>
</organism>
<dbReference type="InterPro" id="IPR037069">
    <property type="entry name" value="AcylCoA_DH/ox_N_sf"/>
</dbReference>
<dbReference type="Pfam" id="PF02771">
    <property type="entry name" value="Acyl-CoA_dh_N"/>
    <property type="match status" value="1"/>
</dbReference>
<comment type="cofactor">
    <cofactor evidence="1 6">
        <name>FAD</name>
        <dbReference type="ChEBI" id="CHEBI:57692"/>
    </cofactor>
</comment>
<keyword evidence="3 6" id="KW-0285">Flavoprotein</keyword>
<dbReference type="GO" id="GO:0016627">
    <property type="term" value="F:oxidoreductase activity, acting on the CH-CH group of donors"/>
    <property type="evidence" value="ECO:0007669"/>
    <property type="project" value="InterPro"/>
</dbReference>
<reference evidence="10 11" key="1">
    <citation type="submission" date="2020-08" db="EMBL/GenBank/DDBJ databases">
        <title>Genomic Encyclopedia of Type Strains, Phase III (KMG-III): the genomes of soil and plant-associated and newly described type strains.</title>
        <authorList>
            <person name="Whitman W."/>
        </authorList>
    </citation>
    <scope>NUCLEOTIDE SEQUENCE [LARGE SCALE GENOMIC DNA]</scope>
    <source>
        <strain evidence="10 11">CECT 3302</strain>
    </source>
</reference>
<dbReference type="SUPFAM" id="SSF56645">
    <property type="entry name" value="Acyl-CoA dehydrogenase NM domain-like"/>
    <property type="match status" value="1"/>
</dbReference>
<comment type="caution">
    <text evidence="10">The sequence shown here is derived from an EMBL/GenBank/DDBJ whole genome shotgun (WGS) entry which is preliminary data.</text>
</comment>
<dbReference type="EMBL" id="JACHXG010000004">
    <property type="protein sequence ID" value="MBB3088993.1"/>
    <property type="molecule type" value="Genomic_DNA"/>
</dbReference>
<name>A0A7W5A3G8_9ACTN</name>
<evidence type="ECO:0000259" key="9">
    <source>
        <dbReference type="Pfam" id="PF02771"/>
    </source>
</evidence>
<dbReference type="Gene3D" id="2.40.110.10">
    <property type="entry name" value="Butyryl-CoA Dehydrogenase, subunit A, domain 2"/>
    <property type="match status" value="1"/>
</dbReference>
<accession>A0A7W5A3G8</accession>
<dbReference type="Gene3D" id="1.10.540.10">
    <property type="entry name" value="Acyl-CoA dehydrogenase/oxidase, N-terminal domain"/>
    <property type="match status" value="1"/>
</dbReference>